<dbReference type="Pfam" id="PF10109">
    <property type="entry name" value="Phage_TAC_7"/>
    <property type="match status" value="1"/>
</dbReference>
<accession>A0ABV7SZP5</accession>
<dbReference type="InterPro" id="IPR019289">
    <property type="entry name" value="Phage_tail_E/E"/>
</dbReference>
<sequence>MKIPETSVARTVTLDTPIVRGTETIDSVSVRKPGSGELRGLTLMALSQLDYAALETLLPRITSPVLHKADIIALDPADLMQLGGEVMDFLLPKAAKATASH</sequence>
<gene>
    <name evidence="1" type="ORF">ACFONA_13075</name>
</gene>
<reference evidence="2" key="1">
    <citation type="journal article" date="2019" name="Int. J. Syst. Evol. Microbiol.">
        <title>The Global Catalogue of Microorganisms (GCM) 10K type strain sequencing project: providing services to taxonomists for standard genome sequencing and annotation.</title>
        <authorList>
            <consortium name="The Broad Institute Genomics Platform"/>
            <consortium name="The Broad Institute Genome Sequencing Center for Infectious Disease"/>
            <person name="Wu L."/>
            <person name="Ma J."/>
        </authorList>
    </citation>
    <scope>NUCLEOTIDE SEQUENCE [LARGE SCALE GENOMIC DNA]</scope>
    <source>
        <strain evidence="2">KCTC 42739</strain>
    </source>
</reference>
<name>A0ABV7SZP5_9SPHN</name>
<keyword evidence="2" id="KW-1185">Reference proteome</keyword>
<proteinExistence type="predicted"/>
<evidence type="ECO:0000313" key="2">
    <source>
        <dbReference type="Proteomes" id="UP001595713"/>
    </source>
</evidence>
<dbReference type="EMBL" id="JBHRXP010000007">
    <property type="protein sequence ID" value="MFC3581097.1"/>
    <property type="molecule type" value="Genomic_DNA"/>
</dbReference>
<organism evidence="1 2">
    <name type="scientific">Sphingomonas hylomeconis</name>
    <dbReference type="NCBI Taxonomy" id="1395958"/>
    <lineage>
        <taxon>Bacteria</taxon>
        <taxon>Pseudomonadati</taxon>
        <taxon>Pseudomonadota</taxon>
        <taxon>Alphaproteobacteria</taxon>
        <taxon>Sphingomonadales</taxon>
        <taxon>Sphingomonadaceae</taxon>
        <taxon>Sphingomonas</taxon>
    </lineage>
</organism>
<evidence type="ECO:0000313" key="1">
    <source>
        <dbReference type="EMBL" id="MFC3581097.1"/>
    </source>
</evidence>
<protein>
    <submittedName>
        <fullName evidence="1">Phage tail assembly protein</fullName>
    </submittedName>
</protein>
<comment type="caution">
    <text evidence="1">The sequence shown here is derived from an EMBL/GenBank/DDBJ whole genome shotgun (WGS) entry which is preliminary data.</text>
</comment>
<dbReference type="RefSeq" id="WP_261293033.1">
    <property type="nucleotide sequence ID" value="NZ_JANQBK010000001.1"/>
</dbReference>
<dbReference type="Proteomes" id="UP001595713">
    <property type="component" value="Unassembled WGS sequence"/>
</dbReference>